<feature type="transmembrane region" description="Helical" evidence="1">
    <location>
        <begin position="21"/>
        <end position="42"/>
    </location>
</feature>
<dbReference type="EMBL" id="WVHT01000012">
    <property type="protein sequence ID" value="MXV53026.1"/>
    <property type="molecule type" value="Genomic_DNA"/>
</dbReference>
<keyword evidence="1" id="KW-1133">Transmembrane helix</keyword>
<evidence type="ECO:0000313" key="2">
    <source>
        <dbReference type="EMBL" id="MXV53026.1"/>
    </source>
</evidence>
<accession>A0A7K1YEJ9</accession>
<feature type="transmembrane region" description="Helical" evidence="1">
    <location>
        <begin position="54"/>
        <end position="71"/>
    </location>
</feature>
<evidence type="ECO:0000313" key="3">
    <source>
        <dbReference type="Proteomes" id="UP000466586"/>
    </source>
</evidence>
<evidence type="ECO:0000256" key="1">
    <source>
        <dbReference type="SAM" id="Phobius"/>
    </source>
</evidence>
<organism evidence="2 3">
    <name type="scientific">Hufsiella arboris</name>
    <dbReference type="NCBI Taxonomy" id="2695275"/>
    <lineage>
        <taxon>Bacteria</taxon>
        <taxon>Pseudomonadati</taxon>
        <taxon>Bacteroidota</taxon>
        <taxon>Sphingobacteriia</taxon>
        <taxon>Sphingobacteriales</taxon>
        <taxon>Sphingobacteriaceae</taxon>
        <taxon>Hufsiella</taxon>
    </lineage>
</organism>
<proteinExistence type="predicted"/>
<dbReference type="RefSeq" id="WP_160846206.1">
    <property type="nucleotide sequence ID" value="NZ_WVHT01000012.1"/>
</dbReference>
<sequence length="72" mass="7870">MADETKIYTKQESLEHSNASSHYIIIVAAVAIGFLGVILRFFGDNSMLDLASNILLIIGIIIGFKAVFTILK</sequence>
<keyword evidence="1" id="KW-0812">Transmembrane</keyword>
<reference evidence="2 3" key="1">
    <citation type="submission" date="2019-11" db="EMBL/GenBank/DDBJ databases">
        <title>Pedobacter sp. HMF7647 Genome sequencing and assembly.</title>
        <authorList>
            <person name="Kang H."/>
            <person name="Kim H."/>
            <person name="Joh K."/>
        </authorList>
    </citation>
    <scope>NUCLEOTIDE SEQUENCE [LARGE SCALE GENOMIC DNA]</scope>
    <source>
        <strain evidence="2 3">HMF7647</strain>
    </source>
</reference>
<keyword evidence="1" id="KW-0472">Membrane</keyword>
<gene>
    <name evidence="2" type="ORF">GS399_18810</name>
</gene>
<comment type="caution">
    <text evidence="2">The sequence shown here is derived from an EMBL/GenBank/DDBJ whole genome shotgun (WGS) entry which is preliminary data.</text>
</comment>
<dbReference type="AlphaFoldDB" id="A0A7K1YEJ9"/>
<keyword evidence="3" id="KW-1185">Reference proteome</keyword>
<name>A0A7K1YEJ9_9SPHI</name>
<protein>
    <submittedName>
        <fullName evidence="2">Uncharacterized protein</fullName>
    </submittedName>
</protein>
<dbReference type="Proteomes" id="UP000466586">
    <property type="component" value="Unassembled WGS sequence"/>
</dbReference>